<dbReference type="OrthoDB" id="9771846at2"/>
<gene>
    <name evidence="6" type="ORF">CBF32_06470</name>
</gene>
<keyword evidence="7" id="KW-1185">Reference proteome</keyword>
<comment type="caution">
    <text evidence="6">The sequence shown here is derived from an EMBL/GenBank/DDBJ whole genome shotgun (WGS) entry which is preliminary data.</text>
</comment>
<feature type="domain" description="Glycosyltransferase 2-like" evidence="5">
    <location>
        <begin position="10"/>
        <end position="180"/>
    </location>
</feature>
<dbReference type="GeneID" id="63146293"/>
<evidence type="ECO:0000313" key="7">
    <source>
        <dbReference type="Proteomes" id="UP000288197"/>
    </source>
</evidence>
<dbReference type="InterPro" id="IPR029044">
    <property type="entry name" value="Nucleotide-diphossugar_trans"/>
</dbReference>
<evidence type="ECO:0000256" key="4">
    <source>
        <dbReference type="ARBA" id="ARBA00022679"/>
    </source>
</evidence>
<sequence length="314" mass="36888">MNNPIKSAAILVTYNPVESTLDVIKGLLKMNVHLIVVDNGTKVDNLYINEIEKELMKEQETHFLKLEKNEGLATAQNKGIKLCTSLSNEFIFFFDQDTILPNNYISIMEKSFLDYEANYNEKLGILAPNYFDRNTKEYAHYAFLTDKSYEDRIFNNEKYMEVSFVISSGSMMRMSVINEIGTYIDDFFIDQIDTEYSLRMKKSGYKIIATSEVLLNHTIGDREKKKLFGLTIKPNHHSELRKYYIFRNGKVLIDLYGKEYYGFKVLMYKRFIHDILGILFFEKNKVTKIKSIKKGLTDSKLLKEKIERKSYYYE</sequence>
<proteinExistence type="inferred from homology"/>
<reference evidence="6 7" key="1">
    <citation type="submission" date="2017-05" db="EMBL/GenBank/DDBJ databases">
        <title>Vagococcus spp. assemblies.</title>
        <authorList>
            <person name="Gulvik C.A."/>
        </authorList>
    </citation>
    <scope>NUCLEOTIDE SEQUENCE [LARGE SCALE GENOMIC DNA]</scope>
    <source>
        <strain evidence="6 7">NCFB 2497</strain>
    </source>
</reference>
<comment type="pathway">
    <text evidence="1">Cell wall biogenesis; cell wall polysaccharide biosynthesis.</text>
</comment>
<evidence type="ECO:0000256" key="3">
    <source>
        <dbReference type="ARBA" id="ARBA00022676"/>
    </source>
</evidence>
<dbReference type="PANTHER" id="PTHR43179">
    <property type="entry name" value="RHAMNOSYLTRANSFERASE WBBL"/>
    <property type="match status" value="1"/>
</dbReference>
<evidence type="ECO:0000313" key="6">
    <source>
        <dbReference type="EMBL" id="RSU02226.1"/>
    </source>
</evidence>
<dbReference type="Pfam" id="PF00535">
    <property type="entry name" value="Glycos_transf_2"/>
    <property type="match status" value="1"/>
</dbReference>
<keyword evidence="3" id="KW-0328">Glycosyltransferase</keyword>
<comment type="similarity">
    <text evidence="2">Belongs to the glycosyltransferase 2 family.</text>
</comment>
<dbReference type="InterPro" id="IPR001173">
    <property type="entry name" value="Glyco_trans_2-like"/>
</dbReference>
<protein>
    <recommendedName>
        <fullName evidence="5">Glycosyltransferase 2-like domain-containing protein</fullName>
    </recommendedName>
</protein>
<organism evidence="6 7">
    <name type="scientific">Vagococcus fluvialis</name>
    <dbReference type="NCBI Taxonomy" id="2738"/>
    <lineage>
        <taxon>Bacteria</taxon>
        <taxon>Bacillati</taxon>
        <taxon>Bacillota</taxon>
        <taxon>Bacilli</taxon>
        <taxon>Lactobacillales</taxon>
        <taxon>Enterococcaceae</taxon>
        <taxon>Vagococcus</taxon>
    </lineage>
</organism>
<evidence type="ECO:0000259" key="5">
    <source>
        <dbReference type="Pfam" id="PF00535"/>
    </source>
</evidence>
<dbReference type="RefSeq" id="WP_114289545.1">
    <property type="nucleotide sequence ID" value="NZ_JAFLWJ010000004.1"/>
</dbReference>
<keyword evidence="4" id="KW-0808">Transferase</keyword>
<dbReference type="EMBL" id="NGJX01000005">
    <property type="protein sequence ID" value="RSU02226.1"/>
    <property type="molecule type" value="Genomic_DNA"/>
</dbReference>
<dbReference type="Gene3D" id="3.90.550.10">
    <property type="entry name" value="Spore Coat Polysaccharide Biosynthesis Protein SpsA, Chain A"/>
    <property type="match status" value="1"/>
</dbReference>
<accession>A0A369AW83</accession>
<dbReference type="PANTHER" id="PTHR43179:SF12">
    <property type="entry name" value="GALACTOFURANOSYLTRANSFERASE GLFT2"/>
    <property type="match status" value="1"/>
</dbReference>
<dbReference type="AlphaFoldDB" id="A0A369AW83"/>
<dbReference type="Proteomes" id="UP000288197">
    <property type="component" value="Unassembled WGS sequence"/>
</dbReference>
<dbReference type="SUPFAM" id="SSF53448">
    <property type="entry name" value="Nucleotide-diphospho-sugar transferases"/>
    <property type="match status" value="1"/>
</dbReference>
<evidence type="ECO:0000256" key="1">
    <source>
        <dbReference type="ARBA" id="ARBA00004776"/>
    </source>
</evidence>
<dbReference type="GO" id="GO:0016757">
    <property type="term" value="F:glycosyltransferase activity"/>
    <property type="evidence" value="ECO:0007669"/>
    <property type="project" value="UniProtKB-KW"/>
</dbReference>
<name>A0A369AW83_9ENTE</name>
<dbReference type="CDD" id="cd02526">
    <property type="entry name" value="GT2_RfbF_like"/>
    <property type="match status" value="1"/>
</dbReference>
<evidence type="ECO:0000256" key="2">
    <source>
        <dbReference type="ARBA" id="ARBA00006739"/>
    </source>
</evidence>